<evidence type="ECO:0000256" key="5">
    <source>
        <dbReference type="ARBA" id="ARBA00038359"/>
    </source>
</evidence>
<sequence length="186" mass="20861">MGSGQYGELPAYGLRHHGLFNRILRGRVSGTFLLCIPVQFNWDTTIQGTCRCLNLIIDMVVVALPMPMLWRLWSPIAKKIGVAAMFSLGAVICVLSLIRVVFIASMNLNDFTLVEGIPRAFWKLRDPTDQLYPLDTIDTTNTANVERQNAREDLGLRLGTERTLGAEDIRVTRTWTLDVSERASLP</sequence>
<keyword evidence="3 6" id="KW-1133">Transmembrane helix</keyword>
<dbReference type="PANTHER" id="PTHR33048:SF47">
    <property type="entry name" value="INTEGRAL MEMBRANE PROTEIN-RELATED"/>
    <property type="match status" value="1"/>
</dbReference>
<dbReference type="InterPro" id="IPR049326">
    <property type="entry name" value="Rhodopsin_dom_fungi"/>
</dbReference>
<proteinExistence type="inferred from homology"/>
<dbReference type="EMBL" id="MU004322">
    <property type="protein sequence ID" value="KAF2657694.1"/>
    <property type="molecule type" value="Genomic_DNA"/>
</dbReference>
<keyword evidence="4 6" id="KW-0472">Membrane</keyword>
<organism evidence="8 9">
    <name type="scientific">Lophiostoma macrostomum CBS 122681</name>
    <dbReference type="NCBI Taxonomy" id="1314788"/>
    <lineage>
        <taxon>Eukaryota</taxon>
        <taxon>Fungi</taxon>
        <taxon>Dikarya</taxon>
        <taxon>Ascomycota</taxon>
        <taxon>Pezizomycotina</taxon>
        <taxon>Dothideomycetes</taxon>
        <taxon>Pleosporomycetidae</taxon>
        <taxon>Pleosporales</taxon>
        <taxon>Lophiostomataceae</taxon>
        <taxon>Lophiostoma</taxon>
    </lineage>
</organism>
<dbReference type="GO" id="GO:0016020">
    <property type="term" value="C:membrane"/>
    <property type="evidence" value="ECO:0007669"/>
    <property type="project" value="UniProtKB-SubCell"/>
</dbReference>
<evidence type="ECO:0000259" key="7">
    <source>
        <dbReference type="Pfam" id="PF20684"/>
    </source>
</evidence>
<evidence type="ECO:0000256" key="6">
    <source>
        <dbReference type="SAM" id="Phobius"/>
    </source>
</evidence>
<protein>
    <recommendedName>
        <fullName evidence="7">Rhodopsin domain-containing protein</fullName>
    </recommendedName>
</protein>
<evidence type="ECO:0000256" key="1">
    <source>
        <dbReference type="ARBA" id="ARBA00004141"/>
    </source>
</evidence>
<name>A0A6A6TGE5_9PLEO</name>
<dbReference type="AlphaFoldDB" id="A0A6A6TGE5"/>
<dbReference type="PANTHER" id="PTHR33048">
    <property type="entry name" value="PTH11-LIKE INTEGRAL MEMBRANE PROTEIN (AFU_ORTHOLOGUE AFUA_5G11245)"/>
    <property type="match status" value="1"/>
</dbReference>
<evidence type="ECO:0000313" key="8">
    <source>
        <dbReference type="EMBL" id="KAF2657694.1"/>
    </source>
</evidence>
<accession>A0A6A6TGE5</accession>
<feature type="transmembrane region" description="Helical" evidence="6">
    <location>
        <begin position="82"/>
        <end position="102"/>
    </location>
</feature>
<evidence type="ECO:0000256" key="4">
    <source>
        <dbReference type="ARBA" id="ARBA00023136"/>
    </source>
</evidence>
<comment type="subcellular location">
    <subcellularLocation>
        <location evidence="1">Membrane</location>
        <topology evidence="1">Multi-pass membrane protein</topology>
    </subcellularLocation>
</comment>
<dbReference type="OrthoDB" id="10017208at2759"/>
<dbReference type="InterPro" id="IPR052337">
    <property type="entry name" value="SAT4-like"/>
</dbReference>
<evidence type="ECO:0000313" key="9">
    <source>
        <dbReference type="Proteomes" id="UP000799324"/>
    </source>
</evidence>
<evidence type="ECO:0000256" key="3">
    <source>
        <dbReference type="ARBA" id="ARBA00022989"/>
    </source>
</evidence>
<dbReference type="Pfam" id="PF20684">
    <property type="entry name" value="Fung_rhodopsin"/>
    <property type="match status" value="1"/>
</dbReference>
<reference evidence="8" key="1">
    <citation type="journal article" date="2020" name="Stud. Mycol.">
        <title>101 Dothideomycetes genomes: a test case for predicting lifestyles and emergence of pathogens.</title>
        <authorList>
            <person name="Haridas S."/>
            <person name="Albert R."/>
            <person name="Binder M."/>
            <person name="Bloem J."/>
            <person name="Labutti K."/>
            <person name="Salamov A."/>
            <person name="Andreopoulos B."/>
            <person name="Baker S."/>
            <person name="Barry K."/>
            <person name="Bills G."/>
            <person name="Bluhm B."/>
            <person name="Cannon C."/>
            <person name="Castanera R."/>
            <person name="Culley D."/>
            <person name="Daum C."/>
            <person name="Ezra D."/>
            <person name="Gonzalez J."/>
            <person name="Henrissat B."/>
            <person name="Kuo A."/>
            <person name="Liang C."/>
            <person name="Lipzen A."/>
            <person name="Lutzoni F."/>
            <person name="Magnuson J."/>
            <person name="Mondo S."/>
            <person name="Nolan M."/>
            <person name="Ohm R."/>
            <person name="Pangilinan J."/>
            <person name="Park H.-J."/>
            <person name="Ramirez L."/>
            <person name="Alfaro M."/>
            <person name="Sun H."/>
            <person name="Tritt A."/>
            <person name="Yoshinaga Y."/>
            <person name="Zwiers L.-H."/>
            <person name="Turgeon B."/>
            <person name="Goodwin S."/>
            <person name="Spatafora J."/>
            <person name="Crous P."/>
            <person name="Grigoriev I."/>
        </authorList>
    </citation>
    <scope>NUCLEOTIDE SEQUENCE</scope>
    <source>
        <strain evidence="8">CBS 122681</strain>
    </source>
</reference>
<dbReference type="Proteomes" id="UP000799324">
    <property type="component" value="Unassembled WGS sequence"/>
</dbReference>
<feature type="transmembrane region" description="Helical" evidence="6">
    <location>
        <begin position="52"/>
        <end position="70"/>
    </location>
</feature>
<evidence type="ECO:0000256" key="2">
    <source>
        <dbReference type="ARBA" id="ARBA00022692"/>
    </source>
</evidence>
<comment type="similarity">
    <text evidence="5">Belongs to the SAT4 family.</text>
</comment>
<gene>
    <name evidence="8" type="ORF">K491DRAFT_676986</name>
</gene>
<keyword evidence="9" id="KW-1185">Reference proteome</keyword>
<keyword evidence="2 6" id="KW-0812">Transmembrane</keyword>
<feature type="domain" description="Rhodopsin" evidence="7">
    <location>
        <begin position="31"/>
        <end position="113"/>
    </location>
</feature>